<evidence type="ECO:0000256" key="8">
    <source>
        <dbReference type="RuleBase" id="RU361156"/>
    </source>
</evidence>
<dbReference type="AlphaFoldDB" id="A0AAN8ZAJ2"/>
<keyword evidence="5 8" id="KW-0645">Protease</keyword>
<protein>
    <recommendedName>
        <fullName evidence="8">Carboxypeptidase</fullName>
        <ecNumber evidence="8">3.4.16.-</ecNumber>
    </recommendedName>
</protein>
<dbReference type="InterPro" id="IPR033124">
    <property type="entry name" value="Ser_caboxypep_his_AS"/>
</dbReference>
<feature type="transmembrane region" description="Helical" evidence="9">
    <location>
        <begin position="7"/>
        <end position="25"/>
    </location>
</feature>
<dbReference type="PANTHER" id="PTHR11802">
    <property type="entry name" value="SERINE PROTEASE FAMILY S10 SERINE CARBOXYPEPTIDASE"/>
    <property type="match status" value="1"/>
</dbReference>
<proteinExistence type="inferred from homology"/>
<evidence type="ECO:0000256" key="3">
    <source>
        <dbReference type="ARBA" id="ARBA00022525"/>
    </source>
</evidence>
<dbReference type="GO" id="GO:0004185">
    <property type="term" value="F:serine-type carboxypeptidase activity"/>
    <property type="evidence" value="ECO:0007669"/>
    <property type="project" value="UniProtKB-UniRule"/>
</dbReference>
<comment type="subcellular location">
    <subcellularLocation>
        <location evidence="1">Secreted</location>
    </subcellularLocation>
</comment>
<dbReference type="Gene3D" id="3.40.50.1820">
    <property type="entry name" value="alpha/beta hydrolase"/>
    <property type="match status" value="1"/>
</dbReference>
<keyword evidence="3" id="KW-0964">Secreted</keyword>
<dbReference type="EC" id="3.4.16.-" evidence="8"/>
<dbReference type="InterPro" id="IPR029058">
    <property type="entry name" value="AB_hydrolase_fold"/>
</dbReference>
<comment type="caution">
    <text evidence="10">The sequence shown here is derived from an EMBL/GenBank/DDBJ whole genome shotgun (WGS) entry which is preliminary data.</text>
</comment>
<name>A0AAN8ZAJ2_9MAGN</name>
<evidence type="ECO:0000256" key="1">
    <source>
        <dbReference type="ARBA" id="ARBA00004613"/>
    </source>
</evidence>
<dbReference type="PRINTS" id="PR00724">
    <property type="entry name" value="CRBOXYPTASEC"/>
</dbReference>
<keyword evidence="7" id="KW-0325">Glycoprotein</keyword>
<evidence type="ECO:0000256" key="4">
    <source>
        <dbReference type="ARBA" id="ARBA00022645"/>
    </source>
</evidence>
<gene>
    <name evidence="10" type="ORF">RJ641_002829</name>
</gene>
<evidence type="ECO:0000256" key="5">
    <source>
        <dbReference type="ARBA" id="ARBA00022670"/>
    </source>
</evidence>
<dbReference type="Pfam" id="PF00450">
    <property type="entry name" value="Peptidase_S10"/>
    <property type="match status" value="1"/>
</dbReference>
<comment type="similarity">
    <text evidence="2 8">Belongs to the peptidase S10 family.</text>
</comment>
<dbReference type="InterPro" id="IPR001563">
    <property type="entry name" value="Peptidase_S10"/>
</dbReference>
<organism evidence="10 11">
    <name type="scientific">Dillenia turbinata</name>
    <dbReference type="NCBI Taxonomy" id="194707"/>
    <lineage>
        <taxon>Eukaryota</taxon>
        <taxon>Viridiplantae</taxon>
        <taxon>Streptophyta</taxon>
        <taxon>Embryophyta</taxon>
        <taxon>Tracheophyta</taxon>
        <taxon>Spermatophyta</taxon>
        <taxon>Magnoliopsida</taxon>
        <taxon>eudicotyledons</taxon>
        <taxon>Gunneridae</taxon>
        <taxon>Pentapetalae</taxon>
        <taxon>Dilleniales</taxon>
        <taxon>Dilleniaceae</taxon>
        <taxon>Dillenia</taxon>
    </lineage>
</organism>
<keyword evidence="4 8" id="KW-0121">Carboxypeptidase</keyword>
<dbReference type="SUPFAM" id="SSF53474">
    <property type="entry name" value="alpha/beta-Hydrolases"/>
    <property type="match status" value="1"/>
</dbReference>
<dbReference type="GO" id="GO:0006508">
    <property type="term" value="P:proteolysis"/>
    <property type="evidence" value="ECO:0007669"/>
    <property type="project" value="UniProtKB-KW"/>
</dbReference>
<reference evidence="10 11" key="1">
    <citation type="submission" date="2023-12" db="EMBL/GenBank/DDBJ databases">
        <title>A high-quality genome assembly for Dillenia turbinata (Dilleniales).</title>
        <authorList>
            <person name="Chanderbali A."/>
        </authorList>
    </citation>
    <scope>NUCLEOTIDE SEQUENCE [LARGE SCALE GENOMIC DNA]</scope>
    <source>
        <strain evidence="10">LSX21</strain>
        <tissue evidence="10">Leaf</tissue>
    </source>
</reference>
<evidence type="ECO:0000256" key="7">
    <source>
        <dbReference type="ARBA" id="ARBA00023180"/>
    </source>
</evidence>
<keyword evidence="11" id="KW-1185">Reference proteome</keyword>
<evidence type="ECO:0000313" key="11">
    <source>
        <dbReference type="Proteomes" id="UP001370490"/>
    </source>
</evidence>
<dbReference type="GO" id="GO:0005576">
    <property type="term" value="C:extracellular region"/>
    <property type="evidence" value="ECO:0007669"/>
    <property type="project" value="UniProtKB-SubCell"/>
</dbReference>
<keyword evidence="9" id="KW-0812">Transmembrane</keyword>
<dbReference type="FunFam" id="3.40.50.1820:FF:000163">
    <property type="entry name" value="Carboxypeptidase"/>
    <property type="match status" value="1"/>
</dbReference>
<keyword evidence="9" id="KW-0472">Membrane</keyword>
<keyword evidence="6 8" id="KW-0378">Hydrolase</keyword>
<accession>A0AAN8ZAJ2</accession>
<dbReference type="EMBL" id="JBAMMX010000011">
    <property type="protein sequence ID" value="KAK6931036.1"/>
    <property type="molecule type" value="Genomic_DNA"/>
</dbReference>
<evidence type="ECO:0000256" key="6">
    <source>
        <dbReference type="ARBA" id="ARBA00022801"/>
    </source>
</evidence>
<dbReference type="PROSITE" id="PS00131">
    <property type="entry name" value="CARBOXYPEPT_SER_SER"/>
    <property type="match status" value="1"/>
</dbReference>
<dbReference type="PROSITE" id="PS00560">
    <property type="entry name" value="CARBOXYPEPT_SER_HIS"/>
    <property type="match status" value="1"/>
</dbReference>
<dbReference type="Proteomes" id="UP001370490">
    <property type="component" value="Unassembled WGS sequence"/>
</dbReference>
<sequence length="463" mass="51780">MESATKTFHNFLFIFIFFISNFIHISCTIQSTPTSIFPSEAHPTKSGYLRVSPATTRGGSAMFYAFYEAQKSTLPLSQTPLVVWLQGGPGCSSLIGNFYELGPWRVSVTSKNQNPFLKYNKGSWNRIFGLLFLDNPIGVGFSIASSPSEIPRNQSLVAKHLFWALRNFVASDPLFKSRPIYITGESYAGKYVPAIGYYILRKNSRVAVAKKVNLAGVAIGNGLTDPIVQIGTHADNAYFSGLINEKQKTQLEIAQMETTRLIKEGSWSAATDARSSFLTWLQNITGLATLYDYRRQIPYETDLVTKFLEKKEVKEALKVNTSIVWEECSDVVGEALHEDVMKSVKYMVEFLVEKTKVLLYQGQCDLRDGVVSVEAWVKTMKWDLLEDFMNAKRKVWRVNGELAGYVQKFGNLSQVVVLGAGHLVPADQAVNSQVMIEDWVLERAAFGNHTAEEELSSLRSPAL</sequence>
<evidence type="ECO:0000256" key="2">
    <source>
        <dbReference type="ARBA" id="ARBA00009431"/>
    </source>
</evidence>
<dbReference type="PANTHER" id="PTHR11802:SF454">
    <property type="entry name" value="SERINE CARBOXYPEPTIDASE-LIKE 50"/>
    <property type="match status" value="1"/>
</dbReference>
<dbReference type="InterPro" id="IPR018202">
    <property type="entry name" value="Ser_caboxypep_ser_AS"/>
</dbReference>
<evidence type="ECO:0000256" key="9">
    <source>
        <dbReference type="SAM" id="Phobius"/>
    </source>
</evidence>
<keyword evidence="9" id="KW-1133">Transmembrane helix</keyword>
<evidence type="ECO:0000313" key="10">
    <source>
        <dbReference type="EMBL" id="KAK6931036.1"/>
    </source>
</evidence>